<reference evidence="2 4" key="4">
    <citation type="journal article" date="2015" name="BMC Genomics">
        <title>The completed genome sequence of the pathogenic ascomycete fungus Fusarium graminearum.</title>
        <authorList>
            <person name="King R."/>
            <person name="Urban M."/>
            <person name="Hammond-Kosack M.C."/>
            <person name="Hassani-Pak K."/>
            <person name="Hammond-Kosack K.E."/>
        </authorList>
    </citation>
    <scope>NUCLEOTIDE SEQUENCE [LARGE SCALE GENOMIC DNA]</scope>
    <source>
        <strain evidence="4">ATCC MYA-4620 / CBS 123657 / FGSC 9075 / NRRL 31084 / PH-1</strain>
        <strain evidence="2">PH-1</strain>
    </source>
</reference>
<evidence type="ECO:0000313" key="3">
    <source>
        <dbReference type="EnsemblFungi" id="CEF75591"/>
    </source>
</evidence>
<dbReference type="InParanoid" id="A0A0E0RWG6"/>
<name>A0A0E0RWG6_GIBZE</name>
<dbReference type="Proteomes" id="UP000070720">
    <property type="component" value="Chromosome 1"/>
</dbReference>
<dbReference type="VEuPathDB" id="FungiDB:FGRAMPH1_01G07575"/>
<dbReference type="EMBL" id="HG970332">
    <property type="protein sequence ID" value="CEF75591.1"/>
    <property type="molecule type" value="Genomic_DNA"/>
</dbReference>
<evidence type="ECO:0000313" key="2">
    <source>
        <dbReference type="EMBL" id="CEF75591.1"/>
    </source>
</evidence>
<sequence>MHKRHAPHAPWSEIKLQTAPPQRSLDQWKRLAGHMKTPLSLICRWLRGGSAKEPGPGSHTDNHHVAKKDKT</sequence>
<accession>A0A0E0RWG6</accession>
<keyword evidence="4" id="KW-1185">Reference proteome</keyword>
<gene>
    <name evidence="2" type="ORF">FGRAMPH1_01T07575</name>
</gene>
<evidence type="ECO:0000256" key="1">
    <source>
        <dbReference type="SAM" id="MobiDB-lite"/>
    </source>
</evidence>
<reference evidence="3 4" key="1">
    <citation type="journal article" date="2007" name="Science">
        <title>The Fusarium graminearum genome reveals a link between localized polymorphism and pathogen specialization.</title>
        <authorList>
            <person name="Cuomo C.A."/>
            <person name="Gueldener U."/>
            <person name="Xu J.-R."/>
            <person name="Trail F."/>
            <person name="Turgeon B.G."/>
            <person name="Di Pietro A."/>
            <person name="Walton J.D."/>
            <person name="Ma L.-J."/>
            <person name="Baker S.E."/>
            <person name="Rep M."/>
            <person name="Adam G."/>
            <person name="Antoniw J."/>
            <person name="Baldwin T."/>
            <person name="Calvo S.E."/>
            <person name="Chang Y.-L."/>
            <person name="DeCaprio D."/>
            <person name="Gale L.R."/>
            <person name="Gnerre S."/>
            <person name="Goswami R.S."/>
            <person name="Hammond-Kosack K."/>
            <person name="Harris L.J."/>
            <person name="Hilburn K."/>
            <person name="Kennell J.C."/>
            <person name="Kroken S."/>
            <person name="Magnuson J.K."/>
            <person name="Mannhaupt G."/>
            <person name="Mauceli E.W."/>
            <person name="Mewes H.-W."/>
            <person name="Mitterbauer R."/>
            <person name="Muehlbauer G."/>
            <person name="Muensterkoetter M."/>
            <person name="Nelson D."/>
            <person name="O'Donnell K."/>
            <person name="Ouellet T."/>
            <person name="Qi W."/>
            <person name="Quesneville H."/>
            <person name="Roncero M.I.G."/>
            <person name="Seong K.-Y."/>
            <person name="Tetko I.V."/>
            <person name="Urban M."/>
            <person name="Waalwijk C."/>
            <person name="Ward T.J."/>
            <person name="Yao J."/>
            <person name="Birren B.W."/>
            <person name="Kistler H.C."/>
        </authorList>
    </citation>
    <scope>NUCLEOTIDE SEQUENCE [LARGE SCALE GENOMIC DNA]</scope>
    <source>
        <strain evidence="4">ATCC MYA-4620 / CBS 123657 / FGSC 9075 / NRRL 31084 / PH-1</strain>
        <strain evidence="3">PH-1 / ATCC MYA-4620 / FGSC 9075 / NRRL 31084</strain>
    </source>
</reference>
<feature type="region of interest" description="Disordered" evidence="1">
    <location>
        <begin position="1"/>
        <end position="22"/>
    </location>
</feature>
<proteinExistence type="predicted"/>
<dbReference type="AlphaFoldDB" id="A0A0E0RWG6"/>
<protein>
    <submittedName>
        <fullName evidence="2">Chromosome 1, complete genome</fullName>
    </submittedName>
</protein>
<feature type="region of interest" description="Disordered" evidence="1">
    <location>
        <begin position="48"/>
        <end position="71"/>
    </location>
</feature>
<dbReference type="EnsemblFungi" id="CEF75591">
    <property type="protein sequence ID" value="CEF75591"/>
    <property type="gene ID" value="FGRRES_15585"/>
</dbReference>
<reference key="3">
    <citation type="submission" date="2014-02" db="EMBL/GenBank/DDBJ databases">
        <title>A revised Fusarium graminearum genomic reference sequence using whole shotgun re-sequencing.</title>
        <authorList>
            <person name="King R."/>
            <person name="Urban M."/>
            <person name="Hassani-Pak K."/>
            <person name="Hammond-Kosack K."/>
        </authorList>
    </citation>
    <scope>NUCLEOTIDE SEQUENCE</scope>
    <source>
        <strain>PH-1</strain>
    </source>
</reference>
<reference evidence="3 4" key="2">
    <citation type="journal article" date="2010" name="Nature">
        <title>Comparative genomics reveals mobile pathogenicity chromosomes in Fusarium.</title>
        <authorList>
            <person name="Ma L.J."/>
            <person name="van der Does H.C."/>
            <person name="Borkovich K.A."/>
            <person name="Coleman J.J."/>
            <person name="Daboussi M.J."/>
            <person name="Di Pietro A."/>
            <person name="Dufresne M."/>
            <person name="Freitag M."/>
            <person name="Grabherr M."/>
            <person name="Henrissat B."/>
            <person name="Houterman P.M."/>
            <person name="Kang S."/>
            <person name="Shim W.B."/>
            <person name="Woloshuk C."/>
            <person name="Xie X."/>
            <person name="Xu J.R."/>
            <person name="Antoniw J."/>
            <person name="Baker S.E."/>
            <person name="Bluhm B.H."/>
            <person name="Breakspear A."/>
            <person name="Brown D.W."/>
            <person name="Butchko R.A."/>
            <person name="Chapman S."/>
            <person name="Coulson R."/>
            <person name="Coutinho P.M."/>
            <person name="Danchin E.G."/>
            <person name="Diener A."/>
            <person name="Gale L.R."/>
            <person name="Gardiner D.M."/>
            <person name="Goff S."/>
            <person name="Hammond-Kosack K.E."/>
            <person name="Hilburn K."/>
            <person name="Hua-Van A."/>
            <person name="Jonkers W."/>
            <person name="Kazan K."/>
            <person name="Kodira C.D."/>
            <person name="Koehrsen M."/>
            <person name="Kumar L."/>
            <person name="Lee Y.H."/>
            <person name="Li L."/>
            <person name="Manners J.M."/>
            <person name="Miranda-Saavedra D."/>
            <person name="Mukherjee M."/>
            <person name="Park G."/>
            <person name="Park J."/>
            <person name="Park S.Y."/>
            <person name="Proctor R.H."/>
            <person name="Regev A."/>
            <person name="Ruiz-Roldan M.C."/>
            <person name="Sain D."/>
            <person name="Sakthikumar S."/>
            <person name="Sykes S."/>
            <person name="Schwartz D.C."/>
            <person name="Turgeon B.G."/>
            <person name="Wapinski I."/>
            <person name="Yoder O."/>
            <person name="Young S."/>
            <person name="Zeng Q."/>
            <person name="Zhou S."/>
            <person name="Galagan J."/>
            <person name="Cuomo C.A."/>
            <person name="Kistler H.C."/>
            <person name="Rep M."/>
        </authorList>
    </citation>
    <scope>GENOME REANNOTATION</scope>
    <source>
        <strain evidence="4">ATCC MYA-4620 / CBS 123657 / FGSC 9075 / NRRL 31084 / PH-1</strain>
        <strain evidence="3">PH-1 / ATCC MYA-4620 / FGSC 9075 / NRRL 31084</strain>
    </source>
</reference>
<evidence type="ECO:0000313" key="4">
    <source>
        <dbReference type="Proteomes" id="UP000070720"/>
    </source>
</evidence>
<organism evidence="3">
    <name type="scientific">Gibberella zeae (strain ATCC MYA-4620 / CBS 123657 / FGSC 9075 / NRRL 31084 / PH-1)</name>
    <name type="common">Wheat head blight fungus</name>
    <name type="synonym">Fusarium graminearum</name>
    <dbReference type="NCBI Taxonomy" id="229533"/>
    <lineage>
        <taxon>Eukaryota</taxon>
        <taxon>Fungi</taxon>
        <taxon>Dikarya</taxon>
        <taxon>Ascomycota</taxon>
        <taxon>Pezizomycotina</taxon>
        <taxon>Sordariomycetes</taxon>
        <taxon>Hypocreomycetidae</taxon>
        <taxon>Hypocreales</taxon>
        <taxon>Nectriaceae</taxon>
        <taxon>Fusarium</taxon>
    </lineage>
</organism>
<reference evidence="3" key="5">
    <citation type="submission" date="2017-01" db="UniProtKB">
        <authorList>
            <consortium name="EnsemblFungi"/>
        </authorList>
    </citation>
    <scope>IDENTIFICATION</scope>
    <source>
        <strain evidence="3">PH-1 / ATCC MYA-4620 / FGSC 9075 / NRRL 31084</strain>
    </source>
</reference>